<evidence type="ECO:0000256" key="1">
    <source>
        <dbReference type="ARBA" id="ARBA00022603"/>
    </source>
</evidence>
<name>A0ABZ2XWV4_9RHOB</name>
<evidence type="ECO:0000313" key="5">
    <source>
        <dbReference type="Proteomes" id="UP001623232"/>
    </source>
</evidence>
<protein>
    <submittedName>
        <fullName evidence="4">Methyltransferase domain-containing protein</fullName>
    </submittedName>
</protein>
<dbReference type="GO" id="GO:0008168">
    <property type="term" value="F:methyltransferase activity"/>
    <property type="evidence" value="ECO:0007669"/>
    <property type="project" value="UniProtKB-KW"/>
</dbReference>
<dbReference type="PANTHER" id="PTHR43861:SF1">
    <property type="entry name" value="TRANS-ACONITATE 2-METHYLTRANSFERASE"/>
    <property type="match status" value="1"/>
</dbReference>
<dbReference type="Gene3D" id="3.40.50.150">
    <property type="entry name" value="Vaccinia Virus protein VP39"/>
    <property type="match status" value="1"/>
</dbReference>
<dbReference type="InterPro" id="IPR041698">
    <property type="entry name" value="Methyltransf_25"/>
</dbReference>
<evidence type="ECO:0000259" key="3">
    <source>
        <dbReference type="Pfam" id="PF13649"/>
    </source>
</evidence>
<feature type="domain" description="Methyltransferase" evidence="3">
    <location>
        <begin position="43"/>
        <end position="134"/>
    </location>
</feature>
<evidence type="ECO:0000313" key="4">
    <source>
        <dbReference type="EMBL" id="WZK89792.1"/>
    </source>
</evidence>
<keyword evidence="5" id="KW-1185">Reference proteome</keyword>
<evidence type="ECO:0000256" key="2">
    <source>
        <dbReference type="ARBA" id="ARBA00022679"/>
    </source>
</evidence>
<keyword evidence="2" id="KW-0808">Transferase</keyword>
<organism evidence="4 5">
    <name type="scientific">Aliisedimentitalea scapharcae</name>
    <dbReference type="NCBI Taxonomy" id="1524259"/>
    <lineage>
        <taxon>Bacteria</taxon>
        <taxon>Pseudomonadati</taxon>
        <taxon>Pseudomonadota</taxon>
        <taxon>Alphaproteobacteria</taxon>
        <taxon>Rhodobacterales</taxon>
        <taxon>Roseobacteraceae</taxon>
        <taxon>Aliisedimentitalea</taxon>
    </lineage>
</organism>
<dbReference type="CDD" id="cd02440">
    <property type="entry name" value="AdoMet_MTases"/>
    <property type="match status" value="1"/>
</dbReference>
<dbReference type="Proteomes" id="UP001623232">
    <property type="component" value="Chromosome"/>
</dbReference>
<dbReference type="SUPFAM" id="SSF53335">
    <property type="entry name" value="S-adenosyl-L-methionine-dependent methyltransferases"/>
    <property type="match status" value="1"/>
</dbReference>
<reference evidence="4 5" key="1">
    <citation type="submission" date="2023-04" db="EMBL/GenBank/DDBJ databases">
        <title>Complete genome sequence of Alisedimentitalea scapharcae.</title>
        <authorList>
            <person name="Rong J.-C."/>
            <person name="Yi M.-L."/>
            <person name="Zhao Q."/>
        </authorList>
    </citation>
    <scope>NUCLEOTIDE SEQUENCE [LARGE SCALE GENOMIC DNA]</scope>
    <source>
        <strain evidence="4 5">KCTC 42119</strain>
    </source>
</reference>
<dbReference type="PANTHER" id="PTHR43861">
    <property type="entry name" value="TRANS-ACONITATE 2-METHYLTRANSFERASE-RELATED"/>
    <property type="match status" value="1"/>
</dbReference>
<keyword evidence="1 4" id="KW-0489">Methyltransferase</keyword>
<dbReference type="InterPro" id="IPR029063">
    <property type="entry name" value="SAM-dependent_MTases_sf"/>
</dbReference>
<accession>A0ABZ2XWV4</accession>
<dbReference type="EMBL" id="CP123584">
    <property type="protein sequence ID" value="WZK89792.1"/>
    <property type="molecule type" value="Genomic_DNA"/>
</dbReference>
<sequence length="210" mass="23007">MQASAKFWDGIAEKYARNPISDMASYQHTLDRTASYLGAEDTVLELGCGTGSTALELASGVRQFVASDVAEGMLTIGKNRASEQGVGNVDFVQADVMVPPKGPFDAVLAFNVLHLLDDLDTALISIRDSVKPNGFFISKTFCTPQDGGSWKYKLLRMGLPILQLVGKAPYVRFLQVEELDSALERAGFEIVEQDSFPARNARRFLVARRL</sequence>
<dbReference type="GO" id="GO:0032259">
    <property type="term" value="P:methylation"/>
    <property type="evidence" value="ECO:0007669"/>
    <property type="project" value="UniProtKB-KW"/>
</dbReference>
<proteinExistence type="predicted"/>
<dbReference type="RefSeq" id="WP_406648240.1">
    <property type="nucleotide sequence ID" value="NZ_CP123584.1"/>
</dbReference>
<dbReference type="Pfam" id="PF13649">
    <property type="entry name" value="Methyltransf_25"/>
    <property type="match status" value="1"/>
</dbReference>
<gene>
    <name evidence="4" type="ORF">QEZ52_04380</name>
</gene>